<keyword evidence="1" id="KW-0472">Membrane</keyword>
<evidence type="ECO:0000313" key="3">
    <source>
        <dbReference type="Proteomes" id="UP000219636"/>
    </source>
</evidence>
<dbReference type="Proteomes" id="UP000219636">
    <property type="component" value="Unassembled WGS sequence"/>
</dbReference>
<dbReference type="AlphaFoldDB" id="A0A285T1S0"/>
<reference evidence="3" key="1">
    <citation type="submission" date="2017-08" db="EMBL/GenBank/DDBJ databases">
        <authorList>
            <person name="Varghese N."/>
            <person name="Submissions S."/>
        </authorList>
    </citation>
    <scope>NUCLEOTIDE SEQUENCE [LARGE SCALE GENOMIC DNA]</scope>
    <source>
        <strain evidence="3">JC22</strain>
    </source>
</reference>
<feature type="transmembrane region" description="Helical" evidence="1">
    <location>
        <begin position="78"/>
        <end position="99"/>
    </location>
</feature>
<proteinExistence type="predicted"/>
<feature type="transmembrane region" description="Helical" evidence="1">
    <location>
        <begin position="12"/>
        <end position="34"/>
    </location>
</feature>
<accession>A0A285T1S0</accession>
<dbReference type="EMBL" id="OBMQ01000008">
    <property type="protein sequence ID" value="SOC15217.1"/>
    <property type="molecule type" value="Genomic_DNA"/>
</dbReference>
<name>A0A285T1S0_9BACL</name>
<dbReference type="RefSeq" id="WP_097073993.1">
    <property type="nucleotide sequence ID" value="NZ_OBMQ01000008.1"/>
</dbReference>
<gene>
    <name evidence="2" type="ORF">SAMN05880501_10855</name>
</gene>
<dbReference type="OrthoDB" id="2680035at2"/>
<keyword evidence="3" id="KW-1185">Reference proteome</keyword>
<keyword evidence="1" id="KW-1133">Transmembrane helix</keyword>
<protein>
    <submittedName>
        <fullName evidence="2">Uncharacterized protein</fullName>
    </submittedName>
</protein>
<feature type="transmembrane region" description="Helical" evidence="1">
    <location>
        <begin position="54"/>
        <end position="71"/>
    </location>
</feature>
<sequence length="104" mass="11949">MNFKTKQATTSISSVVFSLLATSHHWIHMGILMLLGSSTDMMATMSGAIWVRRFMILMTFVTAIFSIYRLFKHRCKELWMIALTVVAVLVSIFFIYSTLTNFGW</sequence>
<keyword evidence="1" id="KW-0812">Transmembrane</keyword>
<evidence type="ECO:0000313" key="2">
    <source>
        <dbReference type="EMBL" id="SOC15217.1"/>
    </source>
</evidence>
<organism evidence="2 3">
    <name type="scientific">Ureibacillus xyleni</name>
    <dbReference type="NCBI Taxonomy" id="614648"/>
    <lineage>
        <taxon>Bacteria</taxon>
        <taxon>Bacillati</taxon>
        <taxon>Bacillota</taxon>
        <taxon>Bacilli</taxon>
        <taxon>Bacillales</taxon>
        <taxon>Caryophanaceae</taxon>
        <taxon>Ureibacillus</taxon>
    </lineage>
</organism>
<evidence type="ECO:0000256" key="1">
    <source>
        <dbReference type="SAM" id="Phobius"/>
    </source>
</evidence>